<dbReference type="Proteomes" id="UP001158730">
    <property type="component" value="Unassembled WGS sequence"/>
</dbReference>
<evidence type="ECO:0000313" key="2">
    <source>
        <dbReference type="Proteomes" id="UP001158730"/>
    </source>
</evidence>
<proteinExistence type="predicted"/>
<dbReference type="AlphaFoldDB" id="A0AA42SR31"/>
<dbReference type="RefSeq" id="WP_280054182.1">
    <property type="nucleotide sequence ID" value="NZ_JAOBYN010000010.1"/>
</dbReference>
<sequence>MIVIDLDTRSIEASLKRLEWAVGDLRPALKNIGEALLKSTDQRFADRQSPDGEDWQDNSDVTEAIKGFNEPLVGVERNLTLRDGNNYQVQGGTLIVGNTLEYAAMQQFGGNKSEFPHLWGDIPARPFIGLSDDDRETIVEIITDHLAMAAGTL</sequence>
<organism evidence="1 2">
    <name type="scientific">Aquipseudomonas alcaligenes</name>
    <name type="common">Pseudomonas alcaligenes</name>
    <dbReference type="NCBI Taxonomy" id="43263"/>
    <lineage>
        <taxon>Bacteria</taxon>
        <taxon>Pseudomonadati</taxon>
        <taxon>Pseudomonadota</taxon>
        <taxon>Gammaproteobacteria</taxon>
        <taxon>Pseudomonadales</taxon>
        <taxon>Pseudomonadaceae</taxon>
        <taxon>Aquipseudomonas</taxon>
    </lineage>
</organism>
<comment type="caution">
    <text evidence="1">The sequence shown here is derived from an EMBL/GenBank/DDBJ whole genome shotgun (WGS) entry which is preliminary data.</text>
</comment>
<dbReference type="InterPro" id="IPR006522">
    <property type="entry name" value="Phage_virion_morphogenesis"/>
</dbReference>
<name>A0AA42SR31_AQUAC</name>
<accession>A0AA42SR31</accession>
<dbReference type="EMBL" id="JAOBYN010000010">
    <property type="protein sequence ID" value="MDH1055605.1"/>
    <property type="molecule type" value="Genomic_DNA"/>
</dbReference>
<reference evidence="1" key="1">
    <citation type="submission" date="2022-09" db="EMBL/GenBank/DDBJ databases">
        <title>Intensive care unit water sources are persistently colonized with multi-drug resistant bacteria and are the site of extensive horizontal gene transfer of antibiotic resistance genes.</title>
        <authorList>
            <person name="Diorio-Toth L."/>
        </authorList>
    </citation>
    <scope>NUCLEOTIDE SEQUENCE</scope>
    <source>
        <strain evidence="1">GD03990</strain>
    </source>
</reference>
<dbReference type="NCBIfam" id="TIGR01635">
    <property type="entry name" value="tail_comp_S"/>
    <property type="match status" value="1"/>
</dbReference>
<evidence type="ECO:0000313" key="1">
    <source>
        <dbReference type="EMBL" id="MDH1055605.1"/>
    </source>
</evidence>
<gene>
    <name evidence="1" type="ORF">N5C05_12635</name>
</gene>
<dbReference type="Pfam" id="PF05069">
    <property type="entry name" value="Phage_tail_S"/>
    <property type="match status" value="1"/>
</dbReference>
<protein>
    <submittedName>
        <fullName evidence="1">Phage virion morphogenesis protein</fullName>
    </submittedName>
</protein>